<protein>
    <recommendedName>
        <fullName evidence="4">C2H2-type domain-containing protein</fullName>
    </recommendedName>
</protein>
<accession>A0A8J2WIP5</accession>
<name>A0A8J2WIP5_9CRUS</name>
<dbReference type="GO" id="GO:0070530">
    <property type="term" value="F:K63-linked polyubiquitin modification-dependent protein binding"/>
    <property type="evidence" value="ECO:0007669"/>
    <property type="project" value="TreeGrafter"/>
</dbReference>
<evidence type="ECO:0000259" key="4">
    <source>
        <dbReference type="PROSITE" id="PS50157"/>
    </source>
</evidence>
<evidence type="ECO:0000256" key="3">
    <source>
        <dbReference type="SAM" id="Coils"/>
    </source>
</evidence>
<dbReference type="InterPro" id="IPR021063">
    <property type="entry name" value="NEMO_N"/>
</dbReference>
<feature type="coiled-coil region" evidence="3">
    <location>
        <begin position="70"/>
        <end position="104"/>
    </location>
</feature>
<keyword evidence="2" id="KW-0863">Zinc-finger</keyword>
<evidence type="ECO:0000256" key="1">
    <source>
        <dbReference type="ARBA" id="ARBA00023054"/>
    </source>
</evidence>
<keyword evidence="2" id="KW-0862">Zinc</keyword>
<organism evidence="5 6">
    <name type="scientific">Daphnia galeata</name>
    <dbReference type="NCBI Taxonomy" id="27404"/>
    <lineage>
        <taxon>Eukaryota</taxon>
        <taxon>Metazoa</taxon>
        <taxon>Ecdysozoa</taxon>
        <taxon>Arthropoda</taxon>
        <taxon>Crustacea</taxon>
        <taxon>Branchiopoda</taxon>
        <taxon>Diplostraca</taxon>
        <taxon>Cladocera</taxon>
        <taxon>Anomopoda</taxon>
        <taxon>Daphniidae</taxon>
        <taxon>Daphnia</taxon>
    </lineage>
</organism>
<dbReference type="AlphaFoldDB" id="A0A8J2WIP5"/>
<dbReference type="Gene3D" id="1.20.5.390">
    <property type="entry name" value="L1 transposable element, trimerization domain"/>
    <property type="match status" value="1"/>
</dbReference>
<evidence type="ECO:0000313" key="6">
    <source>
        <dbReference type="Proteomes" id="UP000789390"/>
    </source>
</evidence>
<dbReference type="PANTHER" id="PTHR31553:SF1">
    <property type="entry name" value="NF-KAPPA-B ESSENTIAL MODULATOR"/>
    <property type="match status" value="1"/>
</dbReference>
<feature type="coiled-coil region" evidence="3">
    <location>
        <begin position="211"/>
        <end position="264"/>
    </location>
</feature>
<dbReference type="Gene3D" id="1.20.5.990">
    <property type="entry name" value="Nemo cc2-lz domain - 1d5 darpin complex"/>
    <property type="match status" value="1"/>
</dbReference>
<dbReference type="EMBL" id="CAKKLH010000043">
    <property type="protein sequence ID" value="CAH0100657.1"/>
    <property type="molecule type" value="Genomic_DNA"/>
</dbReference>
<dbReference type="InterPro" id="IPR051301">
    <property type="entry name" value="Optineurin/NFkB_EssMod"/>
</dbReference>
<evidence type="ECO:0000313" key="5">
    <source>
        <dbReference type="EMBL" id="CAH0100657.1"/>
    </source>
</evidence>
<dbReference type="InterPro" id="IPR013087">
    <property type="entry name" value="Znf_C2H2_type"/>
</dbReference>
<dbReference type="GO" id="GO:0005737">
    <property type="term" value="C:cytoplasm"/>
    <property type="evidence" value="ECO:0007669"/>
    <property type="project" value="TreeGrafter"/>
</dbReference>
<dbReference type="InterPro" id="IPR032419">
    <property type="entry name" value="CC2-LZ_dom"/>
</dbReference>
<keyword evidence="1 3" id="KW-0175">Coiled coil</keyword>
<dbReference type="PANTHER" id="PTHR31553">
    <property type="entry name" value="NF-KAPPA-B ESSENTIAL MODULATOR"/>
    <property type="match status" value="1"/>
</dbReference>
<comment type="caution">
    <text evidence="5">The sequence shown here is derived from an EMBL/GenBank/DDBJ whole genome shotgun (WGS) entry which is preliminary data.</text>
</comment>
<dbReference type="FunFam" id="1.20.5.990:FF:000003">
    <property type="entry name" value="NF-kappa-B essential modulator isoform X1"/>
    <property type="match status" value="1"/>
</dbReference>
<feature type="domain" description="C2H2-type" evidence="4">
    <location>
        <begin position="371"/>
        <end position="400"/>
    </location>
</feature>
<dbReference type="Pfam" id="PF16516">
    <property type="entry name" value="CC2-LZ"/>
    <property type="match status" value="1"/>
</dbReference>
<dbReference type="Proteomes" id="UP000789390">
    <property type="component" value="Unassembled WGS sequence"/>
</dbReference>
<feature type="coiled-coil region" evidence="3">
    <location>
        <begin position="317"/>
        <end position="351"/>
    </location>
</feature>
<gene>
    <name evidence="5" type="ORF">DGAL_LOCUS2944</name>
</gene>
<dbReference type="PROSITE" id="PS50157">
    <property type="entry name" value="ZINC_FINGER_C2H2_2"/>
    <property type="match status" value="1"/>
</dbReference>
<keyword evidence="6" id="KW-1185">Reference proteome</keyword>
<evidence type="ECO:0000256" key="2">
    <source>
        <dbReference type="PROSITE-ProRule" id="PRU00042"/>
    </source>
</evidence>
<proteinExistence type="predicted"/>
<keyword evidence="2" id="KW-0479">Metal-binding</keyword>
<reference evidence="5" key="1">
    <citation type="submission" date="2021-11" db="EMBL/GenBank/DDBJ databases">
        <authorList>
            <person name="Schell T."/>
        </authorList>
    </citation>
    <scope>NUCLEOTIDE SEQUENCE</scope>
    <source>
        <strain evidence="5">M5</strain>
    </source>
</reference>
<sequence>MEMTSKSMYSSQSKSLETNNLLTVEEIEERIQQLITENTGLRNTLQQNNTYMRQLSSTLVEWQEEVIRVQSVYQNKVEKAKEVITKLKEENAMLKQRIELDQKDTHSSSNISGIVRSNLAQAMAQTHQSAQEGFESLDSYVLVASSPPNNQTLKDNQQGDELPSYDSLFHKRQNGEETGDLSICKVQREADFLREQLANEMESNKNKQILLNQTTAQLDQLMVEFQELSKKLGQQRQVVQDPIIEELTKTNQQLRQNYCEMEKKVTSVNTRLAVAEEMVLSKQVDITELQSEIARLEKCLETMPILKAQMELFRTDFEAEREARQSLAGEKDAMEQEIRLLKRQLEGASVENSFVSVSTRPPEDDIVVTSYECPKCNLAFHSNDALNNHLDVCLTQHMFP</sequence>
<dbReference type="Pfam" id="PF11577">
    <property type="entry name" value="NEMO"/>
    <property type="match status" value="1"/>
</dbReference>
<dbReference type="GO" id="GO:0043122">
    <property type="term" value="P:regulation of canonical NF-kappaB signal transduction"/>
    <property type="evidence" value="ECO:0007669"/>
    <property type="project" value="TreeGrafter"/>
</dbReference>
<dbReference type="OrthoDB" id="6343844at2759"/>
<dbReference type="GO" id="GO:0008270">
    <property type="term" value="F:zinc ion binding"/>
    <property type="evidence" value="ECO:0007669"/>
    <property type="project" value="UniProtKB-KW"/>
</dbReference>
<dbReference type="GO" id="GO:0005634">
    <property type="term" value="C:nucleus"/>
    <property type="evidence" value="ECO:0007669"/>
    <property type="project" value="TreeGrafter"/>
</dbReference>